<feature type="domain" description="ABC transporter" evidence="12">
    <location>
        <begin position="347"/>
        <end position="580"/>
    </location>
</feature>
<proteinExistence type="inferred from homology"/>
<keyword evidence="5 11" id="KW-0812">Transmembrane</keyword>
<keyword evidence="15" id="KW-1185">Reference proteome</keyword>
<evidence type="ECO:0000256" key="11">
    <source>
        <dbReference type="SAM" id="Phobius"/>
    </source>
</evidence>
<dbReference type="PROSITE" id="PS00211">
    <property type="entry name" value="ABC_TRANSPORTER_1"/>
    <property type="match status" value="1"/>
</dbReference>
<dbReference type="InterPro" id="IPR017871">
    <property type="entry name" value="ABC_transporter-like_CS"/>
</dbReference>
<reference evidence="14 15" key="1">
    <citation type="submission" date="2018-03" db="EMBL/GenBank/DDBJ databases">
        <title>Genomic Encyclopedia of Archaeal and Bacterial Type Strains, Phase II (KMG-II): from individual species to whole genera.</title>
        <authorList>
            <person name="Goeker M."/>
        </authorList>
    </citation>
    <scope>NUCLEOTIDE SEQUENCE [LARGE SCALE GENOMIC DNA]</scope>
    <source>
        <strain evidence="14 15">DSM 44889</strain>
    </source>
</reference>
<comment type="caution">
    <text evidence="14">The sequence shown here is derived from an EMBL/GenBank/DDBJ whole genome shotgun (WGS) entry which is preliminary data.</text>
</comment>
<dbReference type="InterPro" id="IPR003593">
    <property type="entry name" value="AAA+_ATPase"/>
</dbReference>
<evidence type="ECO:0000256" key="9">
    <source>
        <dbReference type="ARBA" id="ARBA00023136"/>
    </source>
</evidence>
<evidence type="ECO:0000256" key="10">
    <source>
        <dbReference type="ARBA" id="ARBA00023455"/>
    </source>
</evidence>
<evidence type="ECO:0000256" key="8">
    <source>
        <dbReference type="ARBA" id="ARBA00022989"/>
    </source>
</evidence>
<dbReference type="EMBL" id="QGDQ01000007">
    <property type="protein sequence ID" value="PWJ54347.1"/>
    <property type="molecule type" value="Genomic_DNA"/>
</dbReference>
<feature type="transmembrane region" description="Helical" evidence="11">
    <location>
        <begin position="30"/>
        <end position="51"/>
    </location>
</feature>
<evidence type="ECO:0000256" key="2">
    <source>
        <dbReference type="ARBA" id="ARBA00022448"/>
    </source>
</evidence>
<evidence type="ECO:0000256" key="4">
    <source>
        <dbReference type="ARBA" id="ARBA00022519"/>
    </source>
</evidence>
<feature type="transmembrane region" description="Helical" evidence="11">
    <location>
        <begin position="291"/>
        <end position="311"/>
    </location>
</feature>
<dbReference type="GO" id="GO:0140359">
    <property type="term" value="F:ABC-type transporter activity"/>
    <property type="evidence" value="ECO:0007669"/>
    <property type="project" value="InterPro"/>
</dbReference>
<dbReference type="FunFam" id="3.40.50.300:FF:000221">
    <property type="entry name" value="Multidrug ABC transporter ATP-binding protein"/>
    <property type="match status" value="1"/>
</dbReference>
<keyword evidence="7 14" id="KW-0067">ATP-binding</keyword>
<evidence type="ECO:0000313" key="14">
    <source>
        <dbReference type="EMBL" id="PWJ54347.1"/>
    </source>
</evidence>
<keyword evidence="3" id="KW-1003">Cell membrane</keyword>
<dbReference type="Gene3D" id="3.40.50.300">
    <property type="entry name" value="P-loop containing nucleotide triphosphate hydrolases"/>
    <property type="match status" value="1"/>
</dbReference>
<dbReference type="PROSITE" id="PS50893">
    <property type="entry name" value="ABC_TRANSPORTER_2"/>
    <property type="match status" value="1"/>
</dbReference>
<feature type="domain" description="ABC transmembrane type-1" evidence="13">
    <location>
        <begin position="31"/>
        <end position="314"/>
    </location>
</feature>
<dbReference type="InterPro" id="IPR027417">
    <property type="entry name" value="P-loop_NTPase"/>
</dbReference>
<protein>
    <submittedName>
        <fullName evidence="14">ATP-binding cassette subfamily B protein</fullName>
    </submittedName>
</protein>
<evidence type="ECO:0000256" key="7">
    <source>
        <dbReference type="ARBA" id="ARBA00022840"/>
    </source>
</evidence>
<evidence type="ECO:0000259" key="12">
    <source>
        <dbReference type="PROSITE" id="PS50893"/>
    </source>
</evidence>
<keyword evidence="4" id="KW-0997">Cell inner membrane</keyword>
<comment type="similarity">
    <text evidence="10">Belongs to the ABC transporter superfamily. Siderophore-Fe(3+) uptake transporter (SIUT) (TC 3.A.1.21) family.</text>
</comment>
<dbReference type="RefSeq" id="WP_109773679.1">
    <property type="nucleotide sequence ID" value="NZ_QGDQ01000007.1"/>
</dbReference>
<dbReference type="PROSITE" id="PS50929">
    <property type="entry name" value="ABC_TM1F"/>
    <property type="match status" value="1"/>
</dbReference>
<dbReference type="PANTHER" id="PTHR24221">
    <property type="entry name" value="ATP-BINDING CASSETTE SUB-FAMILY B"/>
    <property type="match status" value="1"/>
</dbReference>
<evidence type="ECO:0000256" key="3">
    <source>
        <dbReference type="ARBA" id="ARBA00022475"/>
    </source>
</evidence>
<dbReference type="GO" id="GO:0005524">
    <property type="term" value="F:ATP binding"/>
    <property type="evidence" value="ECO:0007669"/>
    <property type="project" value="UniProtKB-KW"/>
</dbReference>
<dbReference type="InterPro" id="IPR011527">
    <property type="entry name" value="ABC1_TM_dom"/>
</dbReference>
<gene>
    <name evidence="14" type="ORF">BXY45_10743</name>
</gene>
<evidence type="ECO:0000256" key="5">
    <source>
        <dbReference type="ARBA" id="ARBA00022692"/>
    </source>
</evidence>
<dbReference type="InterPro" id="IPR003439">
    <property type="entry name" value="ABC_transporter-like_ATP-bd"/>
</dbReference>
<keyword evidence="2" id="KW-0813">Transport</keyword>
<organism evidence="14 15">
    <name type="scientific">Quadrisphaera granulorum</name>
    <dbReference type="NCBI Taxonomy" id="317664"/>
    <lineage>
        <taxon>Bacteria</taxon>
        <taxon>Bacillati</taxon>
        <taxon>Actinomycetota</taxon>
        <taxon>Actinomycetes</taxon>
        <taxon>Kineosporiales</taxon>
        <taxon>Kineosporiaceae</taxon>
        <taxon>Quadrisphaera</taxon>
    </lineage>
</organism>
<evidence type="ECO:0000313" key="15">
    <source>
        <dbReference type="Proteomes" id="UP000245469"/>
    </source>
</evidence>
<dbReference type="CDD" id="cd07346">
    <property type="entry name" value="ABC_6TM_exporters"/>
    <property type="match status" value="1"/>
</dbReference>
<keyword evidence="9 11" id="KW-0472">Membrane</keyword>
<name>A0A316AW35_9ACTN</name>
<dbReference type="GO" id="GO:0016887">
    <property type="term" value="F:ATP hydrolysis activity"/>
    <property type="evidence" value="ECO:0007669"/>
    <property type="project" value="InterPro"/>
</dbReference>
<keyword evidence="6" id="KW-0547">Nucleotide-binding</keyword>
<dbReference type="PANTHER" id="PTHR24221:SF654">
    <property type="entry name" value="ATP-BINDING CASSETTE SUB-FAMILY B MEMBER 6"/>
    <property type="match status" value="1"/>
</dbReference>
<dbReference type="AlphaFoldDB" id="A0A316AW35"/>
<evidence type="ECO:0000259" key="13">
    <source>
        <dbReference type="PROSITE" id="PS50929"/>
    </source>
</evidence>
<dbReference type="Proteomes" id="UP000245469">
    <property type="component" value="Unassembled WGS sequence"/>
</dbReference>
<dbReference type="Pfam" id="PF00664">
    <property type="entry name" value="ABC_membrane"/>
    <property type="match status" value="1"/>
</dbReference>
<dbReference type="OrthoDB" id="9806127at2"/>
<dbReference type="SMART" id="SM00382">
    <property type="entry name" value="AAA"/>
    <property type="match status" value="1"/>
</dbReference>
<dbReference type="SUPFAM" id="SSF90123">
    <property type="entry name" value="ABC transporter transmembrane region"/>
    <property type="match status" value="1"/>
</dbReference>
<dbReference type="Gene3D" id="1.20.1560.10">
    <property type="entry name" value="ABC transporter type 1, transmembrane domain"/>
    <property type="match status" value="1"/>
</dbReference>
<evidence type="ECO:0000256" key="1">
    <source>
        <dbReference type="ARBA" id="ARBA00004429"/>
    </source>
</evidence>
<comment type="subcellular location">
    <subcellularLocation>
        <location evidence="1">Cell inner membrane</location>
        <topology evidence="1">Multi-pass membrane protein</topology>
    </subcellularLocation>
</comment>
<dbReference type="SUPFAM" id="SSF52540">
    <property type="entry name" value="P-loop containing nucleoside triphosphate hydrolases"/>
    <property type="match status" value="1"/>
</dbReference>
<feature type="transmembrane region" description="Helical" evidence="11">
    <location>
        <begin position="71"/>
        <end position="96"/>
    </location>
</feature>
<sequence length="599" mass="62861">MSTAAPAAPPAATPPPAGLGTLIAPVRSRVVLAVLLQVVASVAAVVPFVAVAELGRALLADPVASARVWTVVAVGGLALVVRLAAMVAATGITHLADNDLGLSLRRALVDRLGRVPLGWFTERNSAAVRAAVGDDVSALHHLVGHSFTNIAAAVVTPLVSLGYLLWVDWRLAVITLGPALIGIAVYARLMAGARDHYESYNAAMGRVTAAAVEFVEGIAVVKSFGQAGRAHRRFLEAADAFADRFLAMVRTTFAGTVVMELLLSPSFMLIWTTAASTVFVAAGWIEPVDVLPFALLGVGLAAPLTALGYSVNDVRVARAAAGRVGGVLATPELPLNVHPREPAGTDVVFDAVTYSYGEESAAVQEVSFELRPGTVTALVGRSGSGKTTVARLLPRFFDPDAGSICIGGADIRSLTPDTLYRSVSFVFQDVRLQRATVAENIAFGRPDARREEIVQAARAARIDERIRALPKGYDAVVGVDVSFSGGEAQRLSIARCFLADAPVIVLDEATAFADPESEAAIQDALSTLAVGRTLLVIAHRLHTIERVDQILVLERGRIVERGTHEELLAAGGRYAQMRRGTASPAGAYPAETHPAEVSA</sequence>
<accession>A0A316AW35</accession>
<feature type="transmembrane region" description="Helical" evidence="11">
    <location>
        <begin position="147"/>
        <end position="166"/>
    </location>
</feature>
<keyword evidence="8 11" id="KW-1133">Transmembrane helix</keyword>
<feature type="transmembrane region" description="Helical" evidence="11">
    <location>
        <begin position="172"/>
        <end position="191"/>
    </location>
</feature>
<dbReference type="GO" id="GO:0005886">
    <property type="term" value="C:plasma membrane"/>
    <property type="evidence" value="ECO:0007669"/>
    <property type="project" value="UniProtKB-SubCell"/>
</dbReference>
<dbReference type="Pfam" id="PF00005">
    <property type="entry name" value="ABC_tran"/>
    <property type="match status" value="1"/>
</dbReference>
<dbReference type="InterPro" id="IPR039421">
    <property type="entry name" value="Type_1_exporter"/>
</dbReference>
<evidence type="ECO:0000256" key="6">
    <source>
        <dbReference type="ARBA" id="ARBA00022741"/>
    </source>
</evidence>
<dbReference type="InterPro" id="IPR036640">
    <property type="entry name" value="ABC1_TM_sf"/>
</dbReference>